<dbReference type="InterPro" id="IPR052348">
    <property type="entry name" value="Metallopeptidase_M50B"/>
</dbReference>
<dbReference type="AlphaFoldDB" id="A0A239AS96"/>
<dbReference type="RefSeq" id="WP_089376168.1">
    <property type="nucleotide sequence ID" value="NZ_FZOA01000008.1"/>
</dbReference>
<evidence type="ECO:0000256" key="5">
    <source>
        <dbReference type="ARBA" id="ARBA00022670"/>
    </source>
</evidence>
<dbReference type="GO" id="GO:0046872">
    <property type="term" value="F:metal ion binding"/>
    <property type="evidence" value="ECO:0007669"/>
    <property type="project" value="UniProtKB-KW"/>
</dbReference>
<feature type="transmembrane region" description="Helical" evidence="13">
    <location>
        <begin position="179"/>
        <end position="212"/>
    </location>
</feature>
<evidence type="ECO:0000256" key="9">
    <source>
        <dbReference type="ARBA" id="ARBA00022833"/>
    </source>
</evidence>
<dbReference type="GO" id="GO:0006508">
    <property type="term" value="P:proteolysis"/>
    <property type="evidence" value="ECO:0007669"/>
    <property type="project" value="UniProtKB-KW"/>
</dbReference>
<name>A0A239AS96_9PROT</name>
<organism evidence="15 16">
    <name type="scientific">Methylobacillus rhizosphaerae</name>
    <dbReference type="NCBI Taxonomy" id="551994"/>
    <lineage>
        <taxon>Bacteria</taxon>
        <taxon>Pseudomonadati</taxon>
        <taxon>Pseudomonadota</taxon>
        <taxon>Betaproteobacteria</taxon>
        <taxon>Nitrosomonadales</taxon>
        <taxon>Methylophilaceae</taxon>
        <taxon>Methylobacillus</taxon>
    </lineage>
</organism>
<keyword evidence="4" id="KW-1003">Cell membrane</keyword>
<dbReference type="CDD" id="cd06158">
    <property type="entry name" value="S2P-M50_like_1"/>
    <property type="match status" value="1"/>
</dbReference>
<dbReference type="GO" id="GO:0008237">
    <property type="term" value="F:metallopeptidase activity"/>
    <property type="evidence" value="ECO:0007669"/>
    <property type="project" value="UniProtKB-KW"/>
</dbReference>
<keyword evidence="12 13" id="KW-0472">Membrane</keyword>
<evidence type="ECO:0000259" key="14">
    <source>
        <dbReference type="Pfam" id="PF02163"/>
    </source>
</evidence>
<dbReference type="PANTHER" id="PTHR35864">
    <property type="entry name" value="ZINC METALLOPROTEASE MJ0611-RELATED"/>
    <property type="match status" value="1"/>
</dbReference>
<accession>A0A239AS96</accession>
<keyword evidence="16" id="KW-1185">Reference proteome</keyword>
<comment type="cofactor">
    <cofactor evidence="1">
        <name>Zn(2+)</name>
        <dbReference type="ChEBI" id="CHEBI:29105"/>
    </cofactor>
</comment>
<keyword evidence="11" id="KW-0482">Metalloprotease</keyword>
<keyword evidence="10 13" id="KW-1133">Transmembrane helix</keyword>
<evidence type="ECO:0000256" key="8">
    <source>
        <dbReference type="ARBA" id="ARBA00022801"/>
    </source>
</evidence>
<evidence type="ECO:0000313" key="16">
    <source>
        <dbReference type="Proteomes" id="UP000198305"/>
    </source>
</evidence>
<keyword evidence="7" id="KW-0479">Metal-binding</keyword>
<proteinExistence type="inferred from homology"/>
<evidence type="ECO:0000256" key="4">
    <source>
        <dbReference type="ARBA" id="ARBA00022475"/>
    </source>
</evidence>
<feature type="transmembrane region" description="Helical" evidence="13">
    <location>
        <begin position="12"/>
        <end position="35"/>
    </location>
</feature>
<evidence type="ECO:0000256" key="7">
    <source>
        <dbReference type="ARBA" id="ARBA00022723"/>
    </source>
</evidence>
<evidence type="ECO:0000256" key="13">
    <source>
        <dbReference type="SAM" id="Phobius"/>
    </source>
</evidence>
<feature type="transmembrane region" description="Helical" evidence="13">
    <location>
        <begin position="126"/>
        <end position="150"/>
    </location>
</feature>
<comment type="similarity">
    <text evidence="3">Belongs to the peptidase M50B family.</text>
</comment>
<dbReference type="InterPro" id="IPR044537">
    <property type="entry name" value="Rip2-like"/>
</dbReference>
<keyword evidence="5 15" id="KW-0645">Protease</keyword>
<protein>
    <submittedName>
        <fullName evidence="15">Zn-dependent protease (Includes SpoIVFB)</fullName>
    </submittedName>
</protein>
<dbReference type="EMBL" id="FZOA01000008">
    <property type="protein sequence ID" value="SNR97843.1"/>
    <property type="molecule type" value="Genomic_DNA"/>
</dbReference>
<sequence length="213" mass="23333">MELTLIQKIVIYALPVIFAITVHEAAHGYIARYFGDTTAESLGRITLNPIKHIDPIGTILVPALLVLSGTGFLFGWAKPVPVDYSRLRNPKQDMRWVAAAGPASNFLMAIFWALVYKFASGMTGDFAVPLSLMGQAGILVNIVLMVLNLLPLPPLDGGRIAVSLMPNQMAYKFAQIERYGFIILLVLMFTGILSKIMMPFIMLLLGMFAGIFG</sequence>
<dbReference type="GO" id="GO:0005886">
    <property type="term" value="C:plasma membrane"/>
    <property type="evidence" value="ECO:0007669"/>
    <property type="project" value="UniProtKB-SubCell"/>
</dbReference>
<evidence type="ECO:0000256" key="11">
    <source>
        <dbReference type="ARBA" id="ARBA00023049"/>
    </source>
</evidence>
<dbReference type="Pfam" id="PF02163">
    <property type="entry name" value="Peptidase_M50"/>
    <property type="match status" value="1"/>
</dbReference>
<evidence type="ECO:0000256" key="6">
    <source>
        <dbReference type="ARBA" id="ARBA00022692"/>
    </source>
</evidence>
<evidence type="ECO:0000256" key="10">
    <source>
        <dbReference type="ARBA" id="ARBA00022989"/>
    </source>
</evidence>
<gene>
    <name evidence="15" type="ORF">SAMN05192560_2072</name>
</gene>
<comment type="subcellular location">
    <subcellularLocation>
        <location evidence="2">Cell membrane</location>
        <topology evidence="2">Multi-pass membrane protein</topology>
    </subcellularLocation>
</comment>
<evidence type="ECO:0000256" key="2">
    <source>
        <dbReference type="ARBA" id="ARBA00004651"/>
    </source>
</evidence>
<feature type="domain" description="Peptidase M50" evidence="14">
    <location>
        <begin position="137"/>
        <end position="185"/>
    </location>
</feature>
<feature type="transmembrane region" description="Helical" evidence="13">
    <location>
        <begin position="96"/>
        <end position="114"/>
    </location>
</feature>
<evidence type="ECO:0000256" key="3">
    <source>
        <dbReference type="ARBA" id="ARBA00007931"/>
    </source>
</evidence>
<evidence type="ECO:0000313" key="15">
    <source>
        <dbReference type="EMBL" id="SNR97843.1"/>
    </source>
</evidence>
<evidence type="ECO:0000256" key="12">
    <source>
        <dbReference type="ARBA" id="ARBA00023136"/>
    </source>
</evidence>
<dbReference type="OrthoDB" id="9800627at2"/>
<dbReference type="Proteomes" id="UP000198305">
    <property type="component" value="Unassembled WGS sequence"/>
</dbReference>
<keyword evidence="6 13" id="KW-0812">Transmembrane</keyword>
<reference evidence="16" key="1">
    <citation type="submission" date="2017-06" db="EMBL/GenBank/DDBJ databases">
        <authorList>
            <person name="Varghese N."/>
            <person name="Submissions S."/>
        </authorList>
    </citation>
    <scope>NUCLEOTIDE SEQUENCE [LARGE SCALE GENOMIC DNA]</scope>
    <source>
        <strain evidence="16">Ca-68</strain>
    </source>
</reference>
<keyword evidence="8" id="KW-0378">Hydrolase</keyword>
<evidence type="ECO:0000256" key="1">
    <source>
        <dbReference type="ARBA" id="ARBA00001947"/>
    </source>
</evidence>
<dbReference type="InterPro" id="IPR008915">
    <property type="entry name" value="Peptidase_M50"/>
</dbReference>
<dbReference type="PANTHER" id="PTHR35864:SF1">
    <property type="entry name" value="ZINC METALLOPROTEASE YWHC-RELATED"/>
    <property type="match status" value="1"/>
</dbReference>
<feature type="transmembrane region" description="Helical" evidence="13">
    <location>
        <begin position="55"/>
        <end position="76"/>
    </location>
</feature>
<keyword evidence="9" id="KW-0862">Zinc</keyword>